<evidence type="ECO:0000313" key="2">
    <source>
        <dbReference type="EMBL" id="KAJ1213587.1"/>
    </source>
</evidence>
<feature type="region of interest" description="Disordered" evidence="1">
    <location>
        <begin position="38"/>
        <end position="128"/>
    </location>
</feature>
<evidence type="ECO:0000313" key="3">
    <source>
        <dbReference type="Proteomes" id="UP001066276"/>
    </source>
</evidence>
<dbReference type="EMBL" id="JANPWB010000001">
    <property type="protein sequence ID" value="KAJ1213587.1"/>
    <property type="molecule type" value="Genomic_DNA"/>
</dbReference>
<evidence type="ECO:0000256" key="1">
    <source>
        <dbReference type="SAM" id="MobiDB-lite"/>
    </source>
</evidence>
<name>A0AAV7WLU4_PLEWA</name>
<comment type="caution">
    <text evidence="2">The sequence shown here is derived from an EMBL/GenBank/DDBJ whole genome shotgun (WGS) entry which is preliminary data.</text>
</comment>
<accession>A0AAV7WLU4</accession>
<dbReference type="AlphaFoldDB" id="A0AAV7WLU4"/>
<feature type="compositionally biased region" description="Basic and acidic residues" evidence="1">
    <location>
        <begin position="72"/>
        <end position="128"/>
    </location>
</feature>
<sequence length="128" mass="14358">MVNSLYSRTTEVIDKVGMIGGPRLRQLRSLGRGVGITLQGTRPALRKTRKKKREDGQRAVKTGRSEGGGPQKVEKKEKPKTPGERSKNEKLVRQKKVKEEPETKEGKSEGEKKTKEGQSEDEMQTRGE</sequence>
<keyword evidence="3" id="KW-1185">Reference proteome</keyword>
<reference evidence="2" key="1">
    <citation type="journal article" date="2022" name="bioRxiv">
        <title>Sequencing and chromosome-scale assembly of the giantPleurodeles waltlgenome.</title>
        <authorList>
            <person name="Brown T."/>
            <person name="Elewa A."/>
            <person name="Iarovenko S."/>
            <person name="Subramanian E."/>
            <person name="Araus A.J."/>
            <person name="Petzold A."/>
            <person name="Susuki M."/>
            <person name="Suzuki K.-i.T."/>
            <person name="Hayashi T."/>
            <person name="Toyoda A."/>
            <person name="Oliveira C."/>
            <person name="Osipova E."/>
            <person name="Leigh N.D."/>
            <person name="Simon A."/>
            <person name="Yun M.H."/>
        </authorList>
    </citation>
    <scope>NUCLEOTIDE SEQUENCE</scope>
    <source>
        <strain evidence="2">20211129_DDA</strain>
        <tissue evidence="2">Liver</tissue>
    </source>
</reference>
<organism evidence="2 3">
    <name type="scientific">Pleurodeles waltl</name>
    <name type="common">Iberian ribbed newt</name>
    <dbReference type="NCBI Taxonomy" id="8319"/>
    <lineage>
        <taxon>Eukaryota</taxon>
        <taxon>Metazoa</taxon>
        <taxon>Chordata</taxon>
        <taxon>Craniata</taxon>
        <taxon>Vertebrata</taxon>
        <taxon>Euteleostomi</taxon>
        <taxon>Amphibia</taxon>
        <taxon>Batrachia</taxon>
        <taxon>Caudata</taxon>
        <taxon>Salamandroidea</taxon>
        <taxon>Salamandridae</taxon>
        <taxon>Pleurodelinae</taxon>
        <taxon>Pleurodeles</taxon>
    </lineage>
</organism>
<protein>
    <submittedName>
        <fullName evidence="2">Uncharacterized protein</fullName>
    </submittedName>
</protein>
<proteinExistence type="predicted"/>
<gene>
    <name evidence="2" type="ORF">NDU88_001221</name>
</gene>
<dbReference type="Proteomes" id="UP001066276">
    <property type="component" value="Chromosome 1_1"/>
</dbReference>